<gene>
    <name evidence="1" type="ORF">RP29_19420</name>
</gene>
<organism evidence="1 2">
    <name type="scientific">Acidovorax temperans</name>
    <dbReference type="NCBI Taxonomy" id="80878"/>
    <lineage>
        <taxon>Bacteria</taxon>
        <taxon>Pseudomonadati</taxon>
        <taxon>Pseudomonadota</taxon>
        <taxon>Betaproteobacteria</taxon>
        <taxon>Burkholderiales</taxon>
        <taxon>Comamonadaceae</taxon>
        <taxon>Acidovorax</taxon>
    </lineage>
</organism>
<evidence type="ECO:0000313" key="1">
    <source>
        <dbReference type="EMBL" id="KJA08927.1"/>
    </source>
</evidence>
<reference evidence="1 2" key="1">
    <citation type="submission" date="2014-12" db="EMBL/GenBank/DDBJ databases">
        <title>Isolation of bacteria from lake water.</title>
        <authorList>
            <person name="Sheng K.-Y."/>
            <person name="Chin P.-S."/>
            <person name="Chan K.-G."/>
            <person name="Tan G.S."/>
        </authorList>
    </citation>
    <scope>NUCLEOTIDE SEQUENCE [LARGE SCALE GENOMIC DNA]</scope>
    <source>
        <strain evidence="1 2">KY4</strain>
    </source>
</reference>
<protein>
    <submittedName>
        <fullName evidence="1">Uncharacterized protein</fullName>
    </submittedName>
</protein>
<dbReference type="Proteomes" id="UP000032566">
    <property type="component" value="Unassembled WGS sequence"/>
</dbReference>
<dbReference type="AlphaFoldDB" id="A0A0D7K4M3"/>
<sequence>MLAHVGIFRVAGGQDVNRDPKVRGDVVVLLIALFLVLFELCESPRYSRRLFGLSQATTMEV</sequence>
<comment type="caution">
    <text evidence="1">The sequence shown here is derived from an EMBL/GenBank/DDBJ whole genome shotgun (WGS) entry which is preliminary data.</text>
</comment>
<proteinExistence type="predicted"/>
<evidence type="ECO:0000313" key="2">
    <source>
        <dbReference type="Proteomes" id="UP000032566"/>
    </source>
</evidence>
<keyword evidence="2" id="KW-1185">Reference proteome</keyword>
<accession>A0A0D7K4M3</accession>
<dbReference type="EMBL" id="JXYQ01000089">
    <property type="protein sequence ID" value="KJA08927.1"/>
    <property type="molecule type" value="Genomic_DNA"/>
</dbReference>
<name>A0A0D7K4M3_9BURK</name>